<keyword evidence="3" id="KW-1185">Reference proteome</keyword>
<organism evidence="2 3">
    <name type="scientific">Pleurostoma richardsiae</name>
    <dbReference type="NCBI Taxonomy" id="41990"/>
    <lineage>
        <taxon>Eukaryota</taxon>
        <taxon>Fungi</taxon>
        <taxon>Dikarya</taxon>
        <taxon>Ascomycota</taxon>
        <taxon>Pezizomycotina</taxon>
        <taxon>Sordariomycetes</taxon>
        <taxon>Sordariomycetidae</taxon>
        <taxon>Calosphaeriales</taxon>
        <taxon>Pleurostomataceae</taxon>
        <taxon>Pleurostoma</taxon>
    </lineage>
</organism>
<proteinExistence type="predicted"/>
<accession>A0AA38RCC3</accession>
<gene>
    <name evidence="2" type="ORF">NKR23_g10568</name>
</gene>
<comment type="caution">
    <text evidence="2">The sequence shown here is derived from an EMBL/GenBank/DDBJ whole genome shotgun (WGS) entry which is preliminary data.</text>
</comment>
<evidence type="ECO:0000313" key="3">
    <source>
        <dbReference type="Proteomes" id="UP001174694"/>
    </source>
</evidence>
<name>A0AA38RCC3_9PEZI</name>
<dbReference type="AlphaFoldDB" id="A0AA38RCC3"/>
<dbReference type="EMBL" id="JANBVO010000048">
    <property type="protein sequence ID" value="KAJ9133667.1"/>
    <property type="molecule type" value="Genomic_DNA"/>
</dbReference>
<protein>
    <recommendedName>
        <fullName evidence="4">BTB domain-containing protein</fullName>
    </recommendedName>
</protein>
<evidence type="ECO:0008006" key="4">
    <source>
        <dbReference type="Google" id="ProtNLM"/>
    </source>
</evidence>
<feature type="region of interest" description="Disordered" evidence="1">
    <location>
        <begin position="1"/>
        <end position="22"/>
    </location>
</feature>
<dbReference type="Proteomes" id="UP001174694">
    <property type="component" value="Unassembled WGS sequence"/>
</dbReference>
<sequence>MSAEAVTPDPAPEAVTSGPAPEAVTPGPALVVIDEIGDLTVVVGPEKKRFLVCSRALARFSLPLRAKLYEEHEGSFKPLKVSDWTLDLPDDDAEAFTVLLNLVHHKTKSVPRTITIDLLYKICILSNKYLMTAALHPYPKEWIAGIFPDHDSPPNPKHLWILDISEDQCISILELAGTLKSFREKNVAYILDIIGKLWAECLSLFAEDDNGFYRSKQVKVVAAMTACLYESGLLPLKGSPDTLLSPEALLSEAQAAFHKANNIIGSGESPGSHMRITWPNMRGHHEFELPTQIEIEEGLRGEIGWSHDYHGRSLLLEKQAKESGLIHFVSHHHINDPEEETGDNRE</sequence>
<evidence type="ECO:0000256" key="1">
    <source>
        <dbReference type="SAM" id="MobiDB-lite"/>
    </source>
</evidence>
<reference evidence="2" key="1">
    <citation type="submission" date="2022-07" db="EMBL/GenBank/DDBJ databases">
        <title>Fungi with potential for degradation of polypropylene.</title>
        <authorList>
            <person name="Gostincar C."/>
        </authorList>
    </citation>
    <scope>NUCLEOTIDE SEQUENCE</scope>
    <source>
        <strain evidence="2">EXF-13308</strain>
    </source>
</reference>
<evidence type="ECO:0000313" key="2">
    <source>
        <dbReference type="EMBL" id="KAJ9133667.1"/>
    </source>
</evidence>